<proteinExistence type="inferred from homology"/>
<reference evidence="2" key="1">
    <citation type="submission" date="2022-10" db="EMBL/GenBank/DDBJ databases">
        <authorList>
            <person name="Koch H."/>
        </authorList>
    </citation>
    <scope>NUCLEOTIDE SEQUENCE</scope>
    <source>
        <strain evidence="2">DNF</strain>
    </source>
</reference>
<dbReference type="AlphaFoldDB" id="A0AA86TAZ2"/>
<dbReference type="PANTHER" id="PTHR36842:SF1">
    <property type="entry name" value="PROTEIN TOLB"/>
    <property type="match status" value="1"/>
</dbReference>
<gene>
    <name evidence="2" type="ORF">DNFV4_04074</name>
</gene>
<name>A0AA86TAZ2_9BACT</name>
<dbReference type="InterPro" id="IPR011042">
    <property type="entry name" value="6-blade_b-propeller_TolB-like"/>
</dbReference>
<comment type="similarity">
    <text evidence="1">Belongs to the TolB family.</text>
</comment>
<dbReference type="InterPro" id="IPR011659">
    <property type="entry name" value="WD40"/>
</dbReference>
<keyword evidence="3" id="KW-1185">Reference proteome</keyword>
<evidence type="ECO:0000313" key="2">
    <source>
        <dbReference type="EMBL" id="CAI4033633.1"/>
    </source>
</evidence>
<dbReference type="RefSeq" id="WP_289271005.1">
    <property type="nucleotide sequence ID" value="NZ_OX365700.1"/>
</dbReference>
<dbReference type="Gene3D" id="2.120.10.30">
    <property type="entry name" value="TolB, C-terminal domain"/>
    <property type="match status" value="3"/>
</dbReference>
<protein>
    <recommendedName>
        <fullName evidence="4">TolB protein</fullName>
    </recommendedName>
</protein>
<dbReference type="Pfam" id="PF07676">
    <property type="entry name" value="PD40"/>
    <property type="match status" value="4"/>
</dbReference>
<dbReference type="KEGG" id="nti:DNFV4_04074"/>
<sequence length="384" mass="42617">MSLNVYRFGKGLAGVIGVGVLSLILAQALAYGAGEPAAPGGSSMAPAKTGVERHLANIRQLTVGRQNAEAYFSFEGSKLVFQSTNDWRDAKGDMLPTAKTKAERGLGCYQIYVMDLESESIRLVSTGVGATTCGYFFPGGRRVLYSSTHHVAPSCPPKPSREEGYRWALDDYDIYSVRLDGQQMQRLTHTPGYDAEATISPDGKTIVWTSLRDGDLDIYAMNIDGTHVRRLTTEVGYDGGPFFSPDSRRIVYRAQHPQTLEEVDEYQALLKQKLVKPNRLEIFVMNADGSGRRQVTSNGASNFSPYFHPDGRRIIFASNARPGERAFHLYLINDDGTDLEQLTFEGQFNSFPMFSPDGKRLVWVSDRQAEQPGEFNVFLADWIP</sequence>
<evidence type="ECO:0000256" key="1">
    <source>
        <dbReference type="ARBA" id="ARBA00009820"/>
    </source>
</evidence>
<dbReference type="SUPFAM" id="SSF82171">
    <property type="entry name" value="DPP6 N-terminal domain-like"/>
    <property type="match status" value="1"/>
</dbReference>
<evidence type="ECO:0000313" key="3">
    <source>
        <dbReference type="Proteomes" id="UP001179121"/>
    </source>
</evidence>
<dbReference type="Proteomes" id="UP001179121">
    <property type="component" value="Chromosome"/>
</dbReference>
<accession>A0AA86TAZ2</accession>
<dbReference type="PANTHER" id="PTHR36842">
    <property type="entry name" value="PROTEIN TOLB HOMOLOG"/>
    <property type="match status" value="1"/>
</dbReference>
<evidence type="ECO:0008006" key="4">
    <source>
        <dbReference type="Google" id="ProtNLM"/>
    </source>
</evidence>
<organism evidence="2 3">
    <name type="scientific">Nitrospira tepida</name>
    <dbReference type="NCBI Taxonomy" id="2973512"/>
    <lineage>
        <taxon>Bacteria</taxon>
        <taxon>Pseudomonadati</taxon>
        <taxon>Nitrospirota</taxon>
        <taxon>Nitrospiria</taxon>
        <taxon>Nitrospirales</taxon>
        <taxon>Nitrospiraceae</taxon>
        <taxon>Nitrospira</taxon>
    </lineage>
</organism>
<dbReference type="EMBL" id="OX365700">
    <property type="protein sequence ID" value="CAI4033633.1"/>
    <property type="molecule type" value="Genomic_DNA"/>
</dbReference>